<evidence type="ECO:0000256" key="10">
    <source>
        <dbReference type="RuleBase" id="RU000594"/>
    </source>
</evidence>
<dbReference type="Pfam" id="PF01252">
    <property type="entry name" value="Peptidase_A8"/>
    <property type="match status" value="1"/>
</dbReference>
<dbReference type="InterPro" id="IPR001872">
    <property type="entry name" value="Peptidase_A8"/>
</dbReference>
<comment type="caution">
    <text evidence="9">Lacks conserved residue(s) required for the propagation of feature annotation.</text>
</comment>
<evidence type="ECO:0000256" key="1">
    <source>
        <dbReference type="ARBA" id="ARBA00006139"/>
    </source>
</evidence>
<dbReference type="PRINTS" id="PR00781">
    <property type="entry name" value="LIPOSIGPTASE"/>
</dbReference>
<keyword evidence="3 9" id="KW-0645">Protease</keyword>
<keyword evidence="2 9" id="KW-1003">Cell membrane</keyword>
<evidence type="ECO:0000256" key="9">
    <source>
        <dbReference type="HAMAP-Rule" id="MF_00161"/>
    </source>
</evidence>
<proteinExistence type="inferred from homology"/>
<feature type="transmembrane region" description="Helical" evidence="9">
    <location>
        <begin position="135"/>
        <end position="155"/>
    </location>
</feature>
<dbReference type="PROSITE" id="PS00855">
    <property type="entry name" value="SPASE_II"/>
    <property type="match status" value="1"/>
</dbReference>
<sequence length="165" mass="18163">MKRRRGSLLPRKNCMRYFIAAAGILLADQLVKAAVRAALPLGGAVAVLGNFFRITYIRNNGAAWGILSGMRGFLMVFPLVMTVLIVVFLLKNRQMHWLGKLSLTMIAAGGIGNFIDRIVFGYVTDMFSFSLFPPVFNVADIAVTVGCGLLMIFVFRGEKLSQKRG</sequence>
<evidence type="ECO:0000256" key="11">
    <source>
        <dbReference type="RuleBase" id="RU004181"/>
    </source>
</evidence>
<keyword evidence="5 9" id="KW-0064">Aspartyl protease</keyword>
<dbReference type="PANTHER" id="PTHR33695">
    <property type="entry name" value="LIPOPROTEIN SIGNAL PEPTIDASE"/>
    <property type="match status" value="1"/>
</dbReference>
<keyword evidence="13" id="KW-1185">Reference proteome</keyword>
<dbReference type="GO" id="GO:0006508">
    <property type="term" value="P:proteolysis"/>
    <property type="evidence" value="ECO:0007669"/>
    <property type="project" value="UniProtKB-KW"/>
</dbReference>
<keyword evidence="6 9" id="KW-0378">Hydrolase</keyword>
<feature type="transmembrane region" description="Helical" evidence="9">
    <location>
        <begin position="72"/>
        <end position="90"/>
    </location>
</feature>
<comment type="similarity">
    <text evidence="1 9 11">Belongs to the peptidase A8 family.</text>
</comment>
<dbReference type="UniPathway" id="UPA00665"/>
<organism evidence="12 13">
    <name type="scientific">Hornefia butyriciproducens</name>
    <dbReference type="NCBI Taxonomy" id="2652293"/>
    <lineage>
        <taxon>Bacteria</taxon>
        <taxon>Bacillati</taxon>
        <taxon>Bacillota</taxon>
        <taxon>Clostridia</taxon>
        <taxon>Peptostreptococcales</taxon>
        <taxon>Anaerovoracaceae</taxon>
        <taxon>Hornefia</taxon>
    </lineage>
</organism>
<comment type="subcellular location">
    <subcellularLocation>
        <location evidence="9">Cell membrane</location>
        <topology evidence="9">Multi-pass membrane protein</topology>
    </subcellularLocation>
</comment>
<protein>
    <recommendedName>
        <fullName evidence="9">Lipoprotein signal peptidase</fullName>
        <ecNumber evidence="9">3.4.23.36</ecNumber>
    </recommendedName>
    <alternativeName>
        <fullName evidence="9">Prolipoprotein signal peptidase</fullName>
    </alternativeName>
    <alternativeName>
        <fullName evidence="9">Signal peptidase II</fullName>
        <shortName evidence="9">SPase II</shortName>
    </alternativeName>
</protein>
<dbReference type="EC" id="3.4.23.36" evidence="9"/>
<comment type="function">
    <text evidence="9 10">This protein specifically catalyzes the removal of signal peptides from prolipoproteins.</text>
</comment>
<evidence type="ECO:0000256" key="8">
    <source>
        <dbReference type="ARBA" id="ARBA00023136"/>
    </source>
</evidence>
<dbReference type="GO" id="GO:0004190">
    <property type="term" value="F:aspartic-type endopeptidase activity"/>
    <property type="evidence" value="ECO:0007669"/>
    <property type="project" value="UniProtKB-UniRule"/>
</dbReference>
<dbReference type="NCBIfam" id="TIGR00077">
    <property type="entry name" value="lspA"/>
    <property type="match status" value="1"/>
</dbReference>
<evidence type="ECO:0000256" key="4">
    <source>
        <dbReference type="ARBA" id="ARBA00022692"/>
    </source>
</evidence>
<dbReference type="Proteomes" id="UP000474676">
    <property type="component" value="Unassembled WGS sequence"/>
</dbReference>
<keyword evidence="8 9" id="KW-0472">Membrane</keyword>
<evidence type="ECO:0000256" key="6">
    <source>
        <dbReference type="ARBA" id="ARBA00022801"/>
    </source>
</evidence>
<evidence type="ECO:0000256" key="5">
    <source>
        <dbReference type="ARBA" id="ARBA00022750"/>
    </source>
</evidence>
<name>A0A6L5Y4Y0_9FIRM</name>
<accession>A0A6L5Y4Y0</accession>
<evidence type="ECO:0000313" key="13">
    <source>
        <dbReference type="Proteomes" id="UP000474676"/>
    </source>
</evidence>
<keyword evidence="4 9" id="KW-0812">Transmembrane</keyword>
<reference evidence="12 13" key="1">
    <citation type="submission" date="2019-08" db="EMBL/GenBank/DDBJ databases">
        <title>In-depth cultivation of the pig gut microbiome towards novel bacterial diversity and tailored functional studies.</title>
        <authorList>
            <person name="Wylensek D."/>
            <person name="Hitch T.C.A."/>
            <person name="Clavel T."/>
        </authorList>
    </citation>
    <scope>NUCLEOTIDE SEQUENCE [LARGE SCALE GENOMIC DNA]</scope>
    <source>
        <strain evidence="12 13">WCA-MUC-591-APC-3H</strain>
    </source>
</reference>
<evidence type="ECO:0000313" key="12">
    <source>
        <dbReference type="EMBL" id="MST51673.1"/>
    </source>
</evidence>
<dbReference type="EMBL" id="VUMZ01000004">
    <property type="protein sequence ID" value="MST51673.1"/>
    <property type="molecule type" value="Genomic_DNA"/>
</dbReference>
<keyword evidence="7 9" id="KW-1133">Transmembrane helix</keyword>
<dbReference type="GO" id="GO:0005886">
    <property type="term" value="C:plasma membrane"/>
    <property type="evidence" value="ECO:0007669"/>
    <property type="project" value="UniProtKB-SubCell"/>
</dbReference>
<dbReference type="AlphaFoldDB" id="A0A6L5Y4Y0"/>
<comment type="pathway">
    <text evidence="9">Protein modification; lipoprotein biosynthesis (signal peptide cleavage).</text>
</comment>
<feature type="active site" evidence="9">
    <location>
        <position position="125"/>
    </location>
</feature>
<feature type="active site" evidence="9">
    <location>
        <position position="140"/>
    </location>
</feature>
<comment type="catalytic activity">
    <reaction evidence="9 10">
        <text>Release of signal peptides from bacterial membrane prolipoproteins. Hydrolyzes -Xaa-Yaa-Zaa-|-(S,diacylglyceryl)Cys-, in which Xaa is hydrophobic (preferably Leu), and Yaa (Ala or Ser) and Zaa (Gly or Ala) have small, neutral side chains.</text>
        <dbReference type="EC" id="3.4.23.36"/>
    </reaction>
</comment>
<evidence type="ECO:0000256" key="7">
    <source>
        <dbReference type="ARBA" id="ARBA00022989"/>
    </source>
</evidence>
<gene>
    <name evidence="9 12" type="primary">lspA</name>
    <name evidence="12" type="ORF">FYJ64_05030</name>
</gene>
<dbReference type="HAMAP" id="MF_00161">
    <property type="entry name" value="LspA"/>
    <property type="match status" value="1"/>
</dbReference>
<comment type="caution">
    <text evidence="12">The sequence shown here is derived from an EMBL/GenBank/DDBJ whole genome shotgun (WGS) entry which is preliminary data.</text>
</comment>
<feature type="transmembrane region" description="Helical" evidence="9">
    <location>
        <begin position="97"/>
        <end position="115"/>
    </location>
</feature>
<evidence type="ECO:0000256" key="3">
    <source>
        <dbReference type="ARBA" id="ARBA00022670"/>
    </source>
</evidence>
<dbReference type="PANTHER" id="PTHR33695:SF1">
    <property type="entry name" value="LIPOPROTEIN SIGNAL PEPTIDASE"/>
    <property type="match status" value="1"/>
</dbReference>
<evidence type="ECO:0000256" key="2">
    <source>
        <dbReference type="ARBA" id="ARBA00022475"/>
    </source>
</evidence>